<reference evidence="1 2" key="1">
    <citation type="submission" date="2018-06" db="EMBL/GenBank/DDBJ databases">
        <title>Genomic Encyclopedia of Type Strains, Phase III (KMG-III): the genomes of soil and plant-associated and newly described type strains.</title>
        <authorList>
            <person name="Whitman W."/>
        </authorList>
    </citation>
    <scope>NUCLEOTIDE SEQUENCE [LARGE SCALE GENOMIC DNA]</scope>
    <source>
        <strain evidence="1 2">JA737</strain>
    </source>
</reference>
<protein>
    <submittedName>
        <fullName evidence="1">Uncharacterized protein</fullName>
    </submittedName>
</protein>
<evidence type="ECO:0000313" key="2">
    <source>
        <dbReference type="Proteomes" id="UP000247727"/>
    </source>
</evidence>
<proteinExistence type="predicted"/>
<gene>
    <name evidence="1" type="ORF">C8J30_12619</name>
</gene>
<name>A0A318TPJ5_9RHOB</name>
<comment type="caution">
    <text evidence="1">The sequence shown here is derived from an EMBL/GenBank/DDBJ whole genome shotgun (WGS) entry which is preliminary data.</text>
</comment>
<dbReference type="Proteomes" id="UP000247727">
    <property type="component" value="Unassembled WGS sequence"/>
</dbReference>
<keyword evidence="2" id="KW-1185">Reference proteome</keyword>
<evidence type="ECO:0000313" key="1">
    <source>
        <dbReference type="EMBL" id="PYF06564.1"/>
    </source>
</evidence>
<organism evidence="1 2">
    <name type="scientific">Rhodobacter viridis</name>
    <dbReference type="NCBI Taxonomy" id="1054202"/>
    <lineage>
        <taxon>Bacteria</taxon>
        <taxon>Pseudomonadati</taxon>
        <taxon>Pseudomonadota</taxon>
        <taxon>Alphaproteobacteria</taxon>
        <taxon>Rhodobacterales</taxon>
        <taxon>Rhodobacter group</taxon>
        <taxon>Rhodobacter</taxon>
    </lineage>
</organism>
<dbReference type="OrthoDB" id="7687021at2"/>
<sequence>MAFTFRKKHEMKEAQPVAVAAAVEQQEQLGLSEKIAQYDYLEHLLEDLIVEQETLSRNFYAKQRDAEANGESVALASGEMVSRDEMTITDISFPDFKQLSDLAKRVVPNGLPNAHRRFVLKACSPEMVAIEDLEEMIKLYRYRMGVAEQDILDHRPTTILEATAKLRFMSSLMLDGLDIKHDYFFYLVEECSMIIEKIERRRIV</sequence>
<dbReference type="EMBL" id="QJTK01000026">
    <property type="protein sequence ID" value="PYF06564.1"/>
    <property type="molecule type" value="Genomic_DNA"/>
</dbReference>
<dbReference type="RefSeq" id="WP_110807318.1">
    <property type="nucleotide sequence ID" value="NZ_QJTK01000026.1"/>
</dbReference>
<accession>A0A318TPJ5</accession>
<dbReference type="AlphaFoldDB" id="A0A318TPJ5"/>